<feature type="domain" description="Palmitoyltransferase DHHC" evidence="8">
    <location>
        <begin position="87"/>
        <end position="207"/>
    </location>
</feature>
<reference evidence="9 10" key="1">
    <citation type="journal article" date="2019" name="PLoS Negl. Trop. Dis.">
        <title>Whole genome sequencing of Entamoeba nuttalli reveals mammalian host-related molecular signatures and a novel octapeptide-repeat surface protein.</title>
        <authorList>
            <person name="Tanaka M."/>
            <person name="Makiuchi T."/>
            <person name="Komiyama T."/>
            <person name="Shiina T."/>
            <person name="Osaki K."/>
            <person name="Tachibana H."/>
        </authorList>
    </citation>
    <scope>NUCLEOTIDE SEQUENCE [LARGE SCALE GENOMIC DNA]</scope>
    <source>
        <strain evidence="9 10">P19-061405</strain>
    </source>
</reference>
<feature type="transmembrane region" description="Helical" evidence="7">
    <location>
        <begin position="47"/>
        <end position="69"/>
    </location>
</feature>
<feature type="transmembrane region" description="Helical" evidence="7">
    <location>
        <begin position="170"/>
        <end position="191"/>
    </location>
</feature>
<evidence type="ECO:0000256" key="5">
    <source>
        <dbReference type="ARBA" id="ARBA00023136"/>
    </source>
</evidence>
<comment type="subcellular location">
    <subcellularLocation>
        <location evidence="1">Membrane</location>
        <topology evidence="1">Multi-pass membrane protein</topology>
    </subcellularLocation>
</comment>
<dbReference type="Proteomes" id="UP001628156">
    <property type="component" value="Unassembled WGS sequence"/>
</dbReference>
<dbReference type="EMBL" id="BAAFRS010000248">
    <property type="protein sequence ID" value="GAB1225338.1"/>
    <property type="molecule type" value="Genomic_DNA"/>
</dbReference>
<evidence type="ECO:0000313" key="9">
    <source>
        <dbReference type="EMBL" id="GAB1225338.1"/>
    </source>
</evidence>
<feature type="transmembrane region" description="Helical" evidence="7">
    <location>
        <begin position="15"/>
        <end position="35"/>
    </location>
</feature>
<comment type="catalytic activity">
    <reaction evidence="7">
        <text>L-cysteinyl-[protein] + hexadecanoyl-CoA = S-hexadecanoyl-L-cysteinyl-[protein] + CoA</text>
        <dbReference type="Rhea" id="RHEA:36683"/>
        <dbReference type="Rhea" id="RHEA-COMP:10131"/>
        <dbReference type="Rhea" id="RHEA-COMP:11032"/>
        <dbReference type="ChEBI" id="CHEBI:29950"/>
        <dbReference type="ChEBI" id="CHEBI:57287"/>
        <dbReference type="ChEBI" id="CHEBI:57379"/>
        <dbReference type="ChEBI" id="CHEBI:74151"/>
        <dbReference type="EC" id="2.3.1.225"/>
    </reaction>
</comment>
<dbReference type="InterPro" id="IPR039859">
    <property type="entry name" value="PFA4/ZDH16/20/ERF2-like"/>
</dbReference>
<dbReference type="InterPro" id="IPR001594">
    <property type="entry name" value="Palmitoyltrfase_DHHC"/>
</dbReference>
<gene>
    <name evidence="9" type="ORF">ENUP19_0248G0112</name>
</gene>
<keyword evidence="10" id="KW-1185">Reference proteome</keyword>
<evidence type="ECO:0000256" key="6">
    <source>
        <dbReference type="ARBA" id="ARBA00023315"/>
    </source>
</evidence>
<evidence type="ECO:0000256" key="2">
    <source>
        <dbReference type="ARBA" id="ARBA00022679"/>
    </source>
</evidence>
<keyword evidence="2 7" id="KW-0808">Transferase</keyword>
<name>A0ABQ0DR51_9EUKA</name>
<keyword evidence="4 7" id="KW-1133">Transmembrane helix</keyword>
<evidence type="ECO:0000256" key="1">
    <source>
        <dbReference type="ARBA" id="ARBA00004141"/>
    </source>
</evidence>
<comment type="similarity">
    <text evidence="7">Belongs to the DHHC palmitoyltransferase family.</text>
</comment>
<keyword evidence="5 7" id="KW-0472">Membrane</keyword>
<accession>A0ABQ0DR51</accession>
<evidence type="ECO:0000259" key="8">
    <source>
        <dbReference type="Pfam" id="PF01529"/>
    </source>
</evidence>
<proteinExistence type="inferred from homology"/>
<protein>
    <recommendedName>
        <fullName evidence="7">Palmitoyltransferase</fullName>
        <ecNumber evidence="7">2.3.1.225</ecNumber>
    </recommendedName>
</protein>
<comment type="caution">
    <text evidence="9">The sequence shown here is derived from an EMBL/GenBank/DDBJ whole genome shotgun (WGS) entry which is preliminary data.</text>
</comment>
<feature type="transmembrane region" description="Helical" evidence="7">
    <location>
        <begin position="133"/>
        <end position="158"/>
    </location>
</feature>
<keyword evidence="3 7" id="KW-0812">Transmembrane</keyword>
<dbReference type="PANTHER" id="PTHR12246">
    <property type="entry name" value="PALMITOYLTRANSFERASE ZDHHC16"/>
    <property type="match status" value="1"/>
</dbReference>
<evidence type="ECO:0000256" key="7">
    <source>
        <dbReference type="RuleBase" id="RU079119"/>
    </source>
</evidence>
<evidence type="ECO:0000256" key="3">
    <source>
        <dbReference type="ARBA" id="ARBA00022692"/>
    </source>
</evidence>
<keyword evidence="6 7" id="KW-0012">Acyltransferase</keyword>
<dbReference type="Pfam" id="PF01529">
    <property type="entry name" value="DHHC"/>
    <property type="match status" value="1"/>
</dbReference>
<organism evidence="9 10">
    <name type="scientific">Entamoeba nuttalli</name>
    <dbReference type="NCBI Taxonomy" id="412467"/>
    <lineage>
        <taxon>Eukaryota</taxon>
        <taxon>Amoebozoa</taxon>
        <taxon>Evosea</taxon>
        <taxon>Archamoebae</taxon>
        <taxon>Mastigamoebida</taxon>
        <taxon>Entamoebidae</taxon>
        <taxon>Entamoeba</taxon>
    </lineage>
</organism>
<sequence>MGSDFIPKHFQYKKYRFLAVSFTTLIFFTTISLFCSEEILCIINNSYCFLVFYFFLYVPNIILTTWSYYRTVFTDVWLPNDIDTNTDFKICKRCHHRKPIRCHHCSQCQACVLKMDHHCPWLGTCVGFKNHKFFILFLCYAGLTCCIVTVFSALFSVLDYLQNKAFTVSGTIHLVHLLVGIAFGLSAFSMITVQIPIALTNSTTIERDYFSCCSTKQTRQDNPYDLGNIKNLQLMFGTNILTALLPIYTTQGDGMHWELNSECFDEEEQKLVKQNSKEENSE</sequence>
<dbReference type="PROSITE" id="PS50216">
    <property type="entry name" value="DHHC"/>
    <property type="match status" value="1"/>
</dbReference>
<dbReference type="EC" id="2.3.1.225" evidence="7"/>
<evidence type="ECO:0000256" key="4">
    <source>
        <dbReference type="ARBA" id="ARBA00022989"/>
    </source>
</evidence>
<comment type="domain">
    <text evidence="7">The DHHC domain is required for palmitoyltransferase activity.</text>
</comment>
<evidence type="ECO:0000313" key="10">
    <source>
        <dbReference type="Proteomes" id="UP001628156"/>
    </source>
</evidence>